<organism evidence="1 2">
    <name type="scientific">Desulfosalsimonas propionicica</name>
    <dbReference type="NCBI Taxonomy" id="332175"/>
    <lineage>
        <taxon>Bacteria</taxon>
        <taxon>Pseudomonadati</taxon>
        <taxon>Thermodesulfobacteriota</taxon>
        <taxon>Desulfobacteria</taxon>
        <taxon>Desulfobacterales</taxon>
        <taxon>Desulfosalsimonadaceae</taxon>
        <taxon>Desulfosalsimonas</taxon>
    </lineage>
</organism>
<reference evidence="1 2" key="1">
    <citation type="submission" date="2020-07" db="EMBL/GenBank/DDBJ databases">
        <title>Genomic Encyclopedia of Type Strains, Phase IV (KMG-IV): sequencing the most valuable type-strain genomes for metagenomic binning, comparative biology and taxonomic classification.</title>
        <authorList>
            <person name="Goeker M."/>
        </authorList>
    </citation>
    <scope>NUCLEOTIDE SEQUENCE [LARGE SCALE GENOMIC DNA]</scope>
    <source>
        <strain evidence="1 2">DSM 17721</strain>
    </source>
</reference>
<keyword evidence="2" id="KW-1185">Reference proteome</keyword>
<proteinExistence type="predicted"/>
<dbReference type="RefSeq" id="WP_181552822.1">
    <property type="nucleotide sequence ID" value="NZ_JACDUS010000020.1"/>
</dbReference>
<gene>
    <name evidence="1" type="ORF">HNR65_003579</name>
</gene>
<protein>
    <submittedName>
        <fullName evidence="1">Uncharacterized protein YozE (UPF0346 family)</fullName>
    </submittedName>
</protein>
<dbReference type="EMBL" id="JACDUS010000020">
    <property type="protein sequence ID" value="MBA2883217.1"/>
    <property type="molecule type" value="Genomic_DNA"/>
</dbReference>
<comment type="caution">
    <text evidence="1">The sequence shown here is derived from an EMBL/GenBank/DDBJ whole genome shotgun (WGS) entry which is preliminary data.</text>
</comment>
<evidence type="ECO:0000313" key="1">
    <source>
        <dbReference type="EMBL" id="MBA2883217.1"/>
    </source>
</evidence>
<sequence length="127" mass="14513">MERLKQITSLASLAVFRELYNSQTDIYAIISRFLNEIISTNGKYNFTLTEITNLLNDSFGFTIPEAVVSTSLGRLDHITKERDIFSVDKEFERTSNDVSSLKDMSLQKSSDIVDGLINYIEKKKTYV</sequence>
<evidence type="ECO:0000313" key="2">
    <source>
        <dbReference type="Proteomes" id="UP000525298"/>
    </source>
</evidence>
<dbReference type="Proteomes" id="UP000525298">
    <property type="component" value="Unassembled WGS sequence"/>
</dbReference>
<accession>A0A7W0HME4</accession>
<name>A0A7W0HME4_9BACT</name>
<dbReference type="AlphaFoldDB" id="A0A7W0HME4"/>